<comment type="caution">
    <text evidence="1">The sequence shown here is derived from an EMBL/GenBank/DDBJ whole genome shotgun (WGS) entry which is preliminary data.</text>
</comment>
<organism evidence="1 2">
    <name type="scientific">Helianthus annuus</name>
    <name type="common">Common sunflower</name>
    <dbReference type="NCBI Taxonomy" id="4232"/>
    <lineage>
        <taxon>Eukaryota</taxon>
        <taxon>Viridiplantae</taxon>
        <taxon>Streptophyta</taxon>
        <taxon>Embryophyta</taxon>
        <taxon>Tracheophyta</taxon>
        <taxon>Spermatophyta</taxon>
        <taxon>Magnoliopsida</taxon>
        <taxon>eudicotyledons</taxon>
        <taxon>Gunneridae</taxon>
        <taxon>Pentapetalae</taxon>
        <taxon>asterids</taxon>
        <taxon>campanulids</taxon>
        <taxon>Asterales</taxon>
        <taxon>Asteraceae</taxon>
        <taxon>Asteroideae</taxon>
        <taxon>Heliantheae alliance</taxon>
        <taxon>Heliantheae</taxon>
        <taxon>Helianthus</taxon>
    </lineage>
</organism>
<accession>A0A9K3MWD1</accession>
<evidence type="ECO:0000313" key="1">
    <source>
        <dbReference type="EMBL" id="KAF5778252.1"/>
    </source>
</evidence>
<keyword evidence="2" id="KW-1185">Reference proteome</keyword>
<name>A0A9K3MWD1_HELAN</name>
<gene>
    <name evidence="1" type="ORF">HanXRQr2_Chr12g0545341</name>
</gene>
<evidence type="ECO:0000313" key="2">
    <source>
        <dbReference type="Proteomes" id="UP000215914"/>
    </source>
</evidence>
<sequence length="52" mass="6034">MLHFLDFASSKIESVSTKNSSVIFCYYHGVTPRVNFKSQFLNSRTFRDNLEA</sequence>
<dbReference type="Gramene" id="mRNA:HanXRQr2_Chr12g0545341">
    <property type="protein sequence ID" value="CDS:HanXRQr2_Chr12g0545341.1"/>
    <property type="gene ID" value="HanXRQr2_Chr12g0545341"/>
</dbReference>
<reference evidence="1" key="2">
    <citation type="submission" date="2020-06" db="EMBL/GenBank/DDBJ databases">
        <title>Helianthus annuus Genome sequencing and assembly Release 2.</title>
        <authorList>
            <person name="Gouzy J."/>
            <person name="Langlade N."/>
            <person name="Munos S."/>
        </authorList>
    </citation>
    <scope>NUCLEOTIDE SEQUENCE</scope>
    <source>
        <tissue evidence="1">Leaves</tissue>
    </source>
</reference>
<reference evidence="1" key="1">
    <citation type="journal article" date="2017" name="Nature">
        <title>The sunflower genome provides insights into oil metabolism, flowering and Asterid evolution.</title>
        <authorList>
            <person name="Badouin H."/>
            <person name="Gouzy J."/>
            <person name="Grassa C.J."/>
            <person name="Murat F."/>
            <person name="Staton S.E."/>
            <person name="Cottret L."/>
            <person name="Lelandais-Briere C."/>
            <person name="Owens G.L."/>
            <person name="Carrere S."/>
            <person name="Mayjonade B."/>
            <person name="Legrand L."/>
            <person name="Gill N."/>
            <person name="Kane N.C."/>
            <person name="Bowers J.E."/>
            <person name="Hubner S."/>
            <person name="Bellec A."/>
            <person name="Berard A."/>
            <person name="Berges H."/>
            <person name="Blanchet N."/>
            <person name="Boniface M.C."/>
            <person name="Brunel D."/>
            <person name="Catrice O."/>
            <person name="Chaidir N."/>
            <person name="Claudel C."/>
            <person name="Donnadieu C."/>
            <person name="Faraut T."/>
            <person name="Fievet G."/>
            <person name="Helmstetter N."/>
            <person name="King M."/>
            <person name="Knapp S.J."/>
            <person name="Lai Z."/>
            <person name="Le Paslier M.C."/>
            <person name="Lippi Y."/>
            <person name="Lorenzon L."/>
            <person name="Mandel J.R."/>
            <person name="Marage G."/>
            <person name="Marchand G."/>
            <person name="Marquand E."/>
            <person name="Bret-Mestries E."/>
            <person name="Morien E."/>
            <person name="Nambeesan S."/>
            <person name="Nguyen T."/>
            <person name="Pegot-Espagnet P."/>
            <person name="Pouilly N."/>
            <person name="Raftis F."/>
            <person name="Sallet E."/>
            <person name="Schiex T."/>
            <person name="Thomas J."/>
            <person name="Vandecasteele C."/>
            <person name="Vares D."/>
            <person name="Vear F."/>
            <person name="Vautrin S."/>
            <person name="Crespi M."/>
            <person name="Mangin B."/>
            <person name="Burke J.M."/>
            <person name="Salse J."/>
            <person name="Munos S."/>
            <person name="Vincourt P."/>
            <person name="Rieseberg L.H."/>
            <person name="Langlade N.B."/>
        </authorList>
    </citation>
    <scope>NUCLEOTIDE SEQUENCE</scope>
    <source>
        <tissue evidence="1">Leaves</tissue>
    </source>
</reference>
<dbReference type="Proteomes" id="UP000215914">
    <property type="component" value="Unassembled WGS sequence"/>
</dbReference>
<dbReference type="EMBL" id="MNCJ02000327">
    <property type="protein sequence ID" value="KAF5778252.1"/>
    <property type="molecule type" value="Genomic_DNA"/>
</dbReference>
<dbReference type="AlphaFoldDB" id="A0A9K3MWD1"/>
<proteinExistence type="predicted"/>
<protein>
    <submittedName>
        <fullName evidence="1">Uncharacterized protein</fullName>
    </submittedName>
</protein>